<dbReference type="Proteomes" id="UP001521137">
    <property type="component" value="Unassembled WGS sequence"/>
</dbReference>
<dbReference type="Gene3D" id="3.40.190.10">
    <property type="entry name" value="Periplasmic binding protein-like II"/>
    <property type="match status" value="2"/>
</dbReference>
<evidence type="ECO:0000256" key="7">
    <source>
        <dbReference type="ARBA" id="ARBA00047848"/>
    </source>
</evidence>
<dbReference type="RefSeq" id="WP_235313484.1">
    <property type="nucleotide sequence ID" value="NZ_JAKGAS010000008.1"/>
</dbReference>
<feature type="domain" description="Prephenate dehydratase" evidence="8">
    <location>
        <begin position="3"/>
        <end position="180"/>
    </location>
</feature>
<keyword evidence="6" id="KW-0456">Lyase</keyword>
<protein>
    <recommendedName>
        <fullName evidence="2">prephenate dehydratase</fullName>
        <ecNumber evidence="2">4.2.1.51</ecNumber>
    </recommendedName>
</protein>
<evidence type="ECO:0000256" key="3">
    <source>
        <dbReference type="ARBA" id="ARBA00022605"/>
    </source>
</evidence>
<evidence type="ECO:0000313" key="10">
    <source>
        <dbReference type="EMBL" id="MCF2949383.1"/>
    </source>
</evidence>
<dbReference type="PANTHER" id="PTHR21022:SF19">
    <property type="entry name" value="PREPHENATE DEHYDRATASE-RELATED"/>
    <property type="match status" value="1"/>
</dbReference>
<organism evidence="10 11">
    <name type="scientific">Paraglaciecola algarum</name>
    <dbReference type="NCBI Taxonomy" id="3050085"/>
    <lineage>
        <taxon>Bacteria</taxon>
        <taxon>Pseudomonadati</taxon>
        <taxon>Pseudomonadota</taxon>
        <taxon>Gammaproteobacteria</taxon>
        <taxon>Alteromonadales</taxon>
        <taxon>Alteromonadaceae</taxon>
        <taxon>Paraglaciecola</taxon>
    </lineage>
</organism>
<reference evidence="10 11" key="1">
    <citation type="submission" date="2022-01" db="EMBL/GenBank/DDBJ databases">
        <title>Paraglaciecola sp. G1-23.</title>
        <authorList>
            <person name="Jin M.S."/>
            <person name="Han D.M."/>
            <person name="Kim H.M."/>
            <person name="Jeon C.O."/>
        </authorList>
    </citation>
    <scope>NUCLEOTIDE SEQUENCE [LARGE SCALE GENOMIC DNA]</scope>
    <source>
        <strain evidence="10 11">G1-23</strain>
    </source>
</reference>
<dbReference type="Pfam" id="PF00800">
    <property type="entry name" value="PDT"/>
    <property type="match status" value="1"/>
</dbReference>
<sequence>MNKLATLGPRGTYSESASLKYIDASNSPHEIEYFGSIKKVLNSVGQSSDVAVLPIENLSEGFVSLVLDHLIESELTIVSEILLPIQFSFVSNTADLSSIDKLFVQFVAKGQCSDYIDALANVEIITTQSNIESLNCVIEDAGNSAAIVPSTSFESKRFRHVVENVNDYKNNQTRFLALSKESRALDPSSNVNWKTSLVVFDDRDRPGLLAEVLTSFASRNVNLTSIISRPTKIEFGQYNFLIDVQGHFAELAVAEAITEINKIAKVKNMGSYPAAKIHLKVVEDTL</sequence>
<dbReference type="PROSITE" id="PS51171">
    <property type="entry name" value="PREPHENATE_DEHYDR_3"/>
    <property type="match status" value="1"/>
</dbReference>
<comment type="caution">
    <text evidence="10">The sequence shown here is derived from an EMBL/GenBank/DDBJ whole genome shotgun (WGS) entry which is preliminary data.</text>
</comment>
<dbReference type="SUPFAM" id="SSF55021">
    <property type="entry name" value="ACT-like"/>
    <property type="match status" value="1"/>
</dbReference>
<accession>A0ABS9D8U2</accession>
<feature type="domain" description="ACT" evidence="9">
    <location>
        <begin position="197"/>
        <end position="271"/>
    </location>
</feature>
<dbReference type="PROSITE" id="PS51671">
    <property type="entry name" value="ACT"/>
    <property type="match status" value="1"/>
</dbReference>
<dbReference type="InterPro" id="IPR008242">
    <property type="entry name" value="Chor_mutase/pphenate_deHydtase"/>
</dbReference>
<dbReference type="InterPro" id="IPR045865">
    <property type="entry name" value="ACT-like_dom_sf"/>
</dbReference>
<name>A0ABS9D8U2_9ALTE</name>
<dbReference type="EC" id="4.2.1.51" evidence="2"/>
<keyword evidence="11" id="KW-1185">Reference proteome</keyword>
<evidence type="ECO:0000259" key="8">
    <source>
        <dbReference type="PROSITE" id="PS51171"/>
    </source>
</evidence>
<dbReference type="CDD" id="cd04905">
    <property type="entry name" value="ACT_CM-PDT"/>
    <property type="match status" value="1"/>
</dbReference>
<dbReference type="InterPro" id="IPR001086">
    <property type="entry name" value="Preph_deHydtase"/>
</dbReference>
<evidence type="ECO:0000256" key="4">
    <source>
        <dbReference type="ARBA" id="ARBA00023141"/>
    </source>
</evidence>
<gene>
    <name evidence="10" type="ORF">L0668_14785</name>
</gene>
<keyword evidence="3" id="KW-0028">Amino-acid biosynthesis</keyword>
<evidence type="ECO:0000256" key="5">
    <source>
        <dbReference type="ARBA" id="ARBA00023222"/>
    </source>
</evidence>
<dbReference type="Pfam" id="PF01842">
    <property type="entry name" value="ACT"/>
    <property type="match status" value="1"/>
</dbReference>
<proteinExistence type="predicted"/>
<dbReference type="SUPFAM" id="SSF53850">
    <property type="entry name" value="Periplasmic binding protein-like II"/>
    <property type="match status" value="1"/>
</dbReference>
<dbReference type="PIRSF" id="PIRSF001500">
    <property type="entry name" value="Chor_mut_pdt_Ppr"/>
    <property type="match status" value="1"/>
</dbReference>
<comment type="catalytic activity">
    <reaction evidence="7">
        <text>prephenate + H(+) = 3-phenylpyruvate + CO2 + H2O</text>
        <dbReference type="Rhea" id="RHEA:21648"/>
        <dbReference type="ChEBI" id="CHEBI:15377"/>
        <dbReference type="ChEBI" id="CHEBI:15378"/>
        <dbReference type="ChEBI" id="CHEBI:16526"/>
        <dbReference type="ChEBI" id="CHEBI:18005"/>
        <dbReference type="ChEBI" id="CHEBI:29934"/>
        <dbReference type="EC" id="4.2.1.51"/>
    </reaction>
</comment>
<dbReference type="InterPro" id="IPR002912">
    <property type="entry name" value="ACT_dom"/>
</dbReference>
<evidence type="ECO:0000313" key="11">
    <source>
        <dbReference type="Proteomes" id="UP001521137"/>
    </source>
</evidence>
<dbReference type="PANTHER" id="PTHR21022">
    <property type="entry name" value="PREPHENATE DEHYDRATASE P PROTEIN"/>
    <property type="match status" value="1"/>
</dbReference>
<dbReference type="EMBL" id="JAKGAS010000008">
    <property type="protein sequence ID" value="MCF2949383.1"/>
    <property type="molecule type" value="Genomic_DNA"/>
</dbReference>
<keyword evidence="4" id="KW-0057">Aromatic amino acid biosynthesis</keyword>
<evidence type="ECO:0000256" key="1">
    <source>
        <dbReference type="ARBA" id="ARBA00004741"/>
    </source>
</evidence>
<keyword evidence="5" id="KW-0584">Phenylalanine biosynthesis</keyword>
<evidence type="ECO:0000259" key="9">
    <source>
        <dbReference type="PROSITE" id="PS51671"/>
    </source>
</evidence>
<evidence type="ECO:0000256" key="2">
    <source>
        <dbReference type="ARBA" id="ARBA00013147"/>
    </source>
</evidence>
<evidence type="ECO:0000256" key="6">
    <source>
        <dbReference type="ARBA" id="ARBA00023239"/>
    </source>
</evidence>
<comment type="pathway">
    <text evidence="1">Amino-acid biosynthesis; L-phenylalanine biosynthesis; phenylpyruvate from prephenate: step 1/1.</text>
</comment>
<dbReference type="Gene3D" id="3.30.70.260">
    <property type="match status" value="1"/>
</dbReference>